<dbReference type="EMBL" id="JAFCMP010000006">
    <property type="protein sequence ID" value="KAG5192435.1"/>
    <property type="molecule type" value="Genomic_DNA"/>
</dbReference>
<keyword evidence="1 4" id="KW-0808">Transferase</keyword>
<evidence type="ECO:0000256" key="1">
    <source>
        <dbReference type="ARBA" id="ARBA00022679"/>
    </source>
</evidence>
<evidence type="ECO:0000256" key="2">
    <source>
        <dbReference type="ARBA" id="ARBA00022741"/>
    </source>
</evidence>
<dbReference type="NCBIfam" id="NF001380">
    <property type="entry name" value="PRK00279.1-2"/>
    <property type="match status" value="1"/>
</dbReference>
<evidence type="ECO:0000256" key="3">
    <source>
        <dbReference type="ARBA" id="ARBA00022777"/>
    </source>
</evidence>
<dbReference type="FunFam" id="3.40.50.300:FF:000106">
    <property type="entry name" value="Adenylate kinase mitochondrial"/>
    <property type="match status" value="1"/>
</dbReference>
<reference evidence="6" key="1">
    <citation type="submission" date="2021-02" db="EMBL/GenBank/DDBJ databases">
        <title>First Annotated Genome of the Yellow-green Alga Tribonema minus.</title>
        <authorList>
            <person name="Mahan K.M."/>
        </authorList>
    </citation>
    <scope>NUCLEOTIDE SEQUENCE</scope>
    <source>
        <strain evidence="6">UTEX B ZZ1240</strain>
    </source>
</reference>
<comment type="similarity">
    <text evidence="4">Belongs to the adenylate kinase family.</text>
</comment>
<accession>A0A835ZEX0</accession>
<evidence type="ECO:0000259" key="5">
    <source>
        <dbReference type="Pfam" id="PF05191"/>
    </source>
</evidence>
<dbReference type="Pfam" id="PF05191">
    <property type="entry name" value="ADK_lid"/>
    <property type="match status" value="1"/>
</dbReference>
<dbReference type="HAMAP" id="MF_00235">
    <property type="entry name" value="Adenylate_kinase_Adk"/>
    <property type="match status" value="1"/>
</dbReference>
<dbReference type="Gene3D" id="3.40.50.300">
    <property type="entry name" value="P-loop containing nucleotide triphosphate hydrolases"/>
    <property type="match status" value="1"/>
</dbReference>
<dbReference type="CDD" id="cd01428">
    <property type="entry name" value="ADK"/>
    <property type="match status" value="1"/>
</dbReference>
<keyword evidence="7" id="KW-1185">Reference proteome</keyword>
<proteinExistence type="inferred from homology"/>
<dbReference type="InterPro" id="IPR027417">
    <property type="entry name" value="P-loop_NTPase"/>
</dbReference>
<dbReference type="GO" id="GO:0005524">
    <property type="term" value="F:ATP binding"/>
    <property type="evidence" value="ECO:0007669"/>
    <property type="project" value="InterPro"/>
</dbReference>
<keyword evidence="2" id="KW-0547">Nucleotide-binding</keyword>
<evidence type="ECO:0000313" key="6">
    <source>
        <dbReference type="EMBL" id="KAG5192435.1"/>
    </source>
</evidence>
<dbReference type="Proteomes" id="UP000664859">
    <property type="component" value="Unassembled WGS sequence"/>
</dbReference>
<dbReference type="NCBIfam" id="NF001381">
    <property type="entry name" value="PRK00279.1-3"/>
    <property type="match status" value="1"/>
</dbReference>
<evidence type="ECO:0000313" key="7">
    <source>
        <dbReference type="Proteomes" id="UP000664859"/>
    </source>
</evidence>
<gene>
    <name evidence="6" type="ORF">JKP88DRAFT_4568</name>
</gene>
<dbReference type="OrthoDB" id="439792at2759"/>
<sequence length="240" mass="26165">MSASLAAVSTKALLDELKRRLLCDEKEEKRTIFIGPPGAGKGTQAPMVKEEYCLCHLATGDMLRAAVAAGTEMGRKAKSIMDAGKLVGDDVVVGIISEAIQAPECKKGFILDGFPRTVPQAEKLDELLASKGAKIDKVVNLEIDDDLLVKRITGRWIHPASGRSYNVFFNPPKVTGKDDETGEPLIQRGDDTADKLRERLRVFHAQTQPVIDHYAKLGKVASIDASQEMAKVSEAIRRNL</sequence>
<dbReference type="Pfam" id="PF00406">
    <property type="entry name" value="ADK"/>
    <property type="match status" value="1"/>
</dbReference>
<dbReference type="InterPro" id="IPR033690">
    <property type="entry name" value="Adenylat_kinase_CS"/>
</dbReference>
<name>A0A835ZEX0_9STRA</name>
<dbReference type="InterPro" id="IPR007862">
    <property type="entry name" value="Adenylate_kinase_lid-dom"/>
</dbReference>
<dbReference type="AlphaFoldDB" id="A0A835ZEX0"/>
<keyword evidence="3 4" id="KW-0418">Kinase</keyword>
<protein>
    <submittedName>
        <fullName evidence="6">Adenylate kinase</fullName>
    </submittedName>
</protein>
<feature type="domain" description="Adenylate kinase active site lid" evidence="5">
    <location>
        <begin position="155"/>
        <end position="190"/>
    </location>
</feature>
<dbReference type="PROSITE" id="PS00113">
    <property type="entry name" value="ADENYLATE_KINASE"/>
    <property type="match status" value="1"/>
</dbReference>
<dbReference type="PANTHER" id="PTHR23359">
    <property type="entry name" value="NUCLEOTIDE KINASE"/>
    <property type="match status" value="1"/>
</dbReference>
<dbReference type="InterPro" id="IPR000850">
    <property type="entry name" value="Adenylat/UMP-CMP_kin"/>
</dbReference>
<dbReference type="SUPFAM" id="SSF52540">
    <property type="entry name" value="P-loop containing nucleoside triphosphate hydrolases"/>
    <property type="match status" value="1"/>
</dbReference>
<dbReference type="PRINTS" id="PR00094">
    <property type="entry name" value="ADENYLTKNASE"/>
</dbReference>
<dbReference type="NCBIfam" id="NF011100">
    <property type="entry name" value="PRK14527.1"/>
    <property type="match status" value="1"/>
</dbReference>
<dbReference type="NCBIfam" id="TIGR01351">
    <property type="entry name" value="adk"/>
    <property type="match status" value="1"/>
</dbReference>
<dbReference type="InterPro" id="IPR006259">
    <property type="entry name" value="Adenyl_kin_sub"/>
</dbReference>
<comment type="caution">
    <text evidence="6">The sequence shown here is derived from an EMBL/GenBank/DDBJ whole genome shotgun (WGS) entry which is preliminary data.</text>
</comment>
<dbReference type="GO" id="GO:0004017">
    <property type="term" value="F:AMP kinase activity"/>
    <property type="evidence" value="ECO:0007669"/>
    <property type="project" value="InterPro"/>
</dbReference>
<evidence type="ECO:0000256" key="4">
    <source>
        <dbReference type="RuleBase" id="RU003330"/>
    </source>
</evidence>
<organism evidence="6 7">
    <name type="scientific">Tribonema minus</name>
    <dbReference type="NCBI Taxonomy" id="303371"/>
    <lineage>
        <taxon>Eukaryota</taxon>
        <taxon>Sar</taxon>
        <taxon>Stramenopiles</taxon>
        <taxon>Ochrophyta</taxon>
        <taxon>PX clade</taxon>
        <taxon>Xanthophyceae</taxon>
        <taxon>Tribonematales</taxon>
        <taxon>Tribonemataceae</taxon>
        <taxon>Tribonema</taxon>
    </lineage>
</organism>